<comment type="caution">
    <text evidence="1">The sequence shown here is derived from an EMBL/GenBank/DDBJ whole genome shotgun (WGS) entry which is preliminary data.</text>
</comment>
<evidence type="ECO:0000313" key="1">
    <source>
        <dbReference type="EMBL" id="KAF7401469.1"/>
    </source>
</evidence>
<accession>A0A834K6N3</accession>
<dbReference type="AlphaFoldDB" id="A0A834K6N3"/>
<dbReference type="EMBL" id="JACSDZ010000006">
    <property type="protein sequence ID" value="KAF7401469.1"/>
    <property type="molecule type" value="Genomic_DNA"/>
</dbReference>
<gene>
    <name evidence="1" type="ORF">HZH68_007289</name>
</gene>
<keyword evidence="2" id="KW-1185">Reference proteome</keyword>
<reference evidence="1" key="1">
    <citation type="journal article" date="2020" name="G3 (Bethesda)">
        <title>High-Quality Assemblies for Three Invasive Social Wasps from the &lt;i&gt;Vespula&lt;/i&gt; Genus.</title>
        <authorList>
            <person name="Harrop T.W.R."/>
            <person name="Guhlin J."/>
            <person name="McLaughlin G.M."/>
            <person name="Permina E."/>
            <person name="Stockwell P."/>
            <person name="Gilligan J."/>
            <person name="Le Lec M.F."/>
            <person name="Gruber M.A.M."/>
            <person name="Quinn O."/>
            <person name="Lovegrove M."/>
            <person name="Duncan E.J."/>
            <person name="Remnant E.J."/>
            <person name="Van Eeckhoven J."/>
            <person name="Graham B."/>
            <person name="Knapp R.A."/>
            <person name="Langford K.W."/>
            <person name="Kronenberg Z."/>
            <person name="Press M.O."/>
            <person name="Eacker S.M."/>
            <person name="Wilson-Rankin E.E."/>
            <person name="Purcell J."/>
            <person name="Lester P.J."/>
            <person name="Dearden P.K."/>
        </authorList>
    </citation>
    <scope>NUCLEOTIDE SEQUENCE</scope>
    <source>
        <strain evidence="1">Linc-1</strain>
    </source>
</reference>
<evidence type="ECO:0000313" key="2">
    <source>
        <dbReference type="Proteomes" id="UP000617340"/>
    </source>
</evidence>
<dbReference type="Proteomes" id="UP000617340">
    <property type="component" value="Unassembled WGS sequence"/>
</dbReference>
<sequence length="160" mass="18719">MATVHKKSYSYKNPKIVNKSSSIFNENRDSEIEDYISLHEISLRKSRHEMKKCPEIAMSTSPQKISPEVFILANYYEFCTRMDSIDMRVIFLYEFKLDNNAAMTTHKPGIWEGHCTREKSSPLSLMEVNPSITTKQPAQDKEHLPAIVKIKKWINEYRMN</sequence>
<name>A0A834K6N3_VESGE</name>
<proteinExistence type="predicted"/>
<organism evidence="1 2">
    <name type="scientific">Vespula germanica</name>
    <name type="common">German yellow jacket</name>
    <name type="synonym">Paravespula germanica</name>
    <dbReference type="NCBI Taxonomy" id="30212"/>
    <lineage>
        <taxon>Eukaryota</taxon>
        <taxon>Metazoa</taxon>
        <taxon>Ecdysozoa</taxon>
        <taxon>Arthropoda</taxon>
        <taxon>Hexapoda</taxon>
        <taxon>Insecta</taxon>
        <taxon>Pterygota</taxon>
        <taxon>Neoptera</taxon>
        <taxon>Endopterygota</taxon>
        <taxon>Hymenoptera</taxon>
        <taxon>Apocrita</taxon>
        <taxon>Aculeata</taxon>
        <taxon>Vespoidea</taxon>
        <taxon>Vespidae</taxon>
        <taxon>Vespinae</taxon>
        <taxon>Vespula</taxon>
    </lineage>
</organism>
<protein>
    <submittedName>
        <fullName evidence="1">Uncharacterized protein</fullName>
    </submittedName>
</protein>